<comment type="caution">
    <text evidence="1">The sequence shown here is derived from an EMBL/GenBank/DDBJ whole genome shotgun (WGS) entry which is preliminary data.</text>
</comment>
<gene>
    <name evidence="1" type="ORF">K431DRAFT_154020</name>
</gene>
<organism evidence="1 2">
    <name type="scientific">Polychaeton citri CBS 116435</name>
    <dbReference type="NCBI Taxonomy" id="1314669"/>
    <lineage>
        <taxon>Eukaryota</taxon>
        <taxon>Fungi</taxon>
        <taxon>Dikarya</taxon>
        <taxon>Ascomycota</taxon>
        <taxon>Pezizomycotina</taxon>
        <taxon>Dothideomycetes</taxon>
        <taxon>Dothideomycetidae</taxon>
        <taxon>Capnodiales</taxon>
        <taxon>Capnodiaceae</taxon>
        <taxon>Polychaeton</taxon>
    </lineage>
</organism>
<name>A0A9P4Q3K8_9PEZI</name>
<evidence type="ECO:0000313" key="1">
    <source>
        <dbReference type="EMBL" id="KAF2717484.1"/>
    </source>
</evidence>
<reference evidence="1" key="1">
    <citation type="journal article" date="2020" name="Stud. Mycol.">
        <title>101 Dothideomycetes genomes: a test case for predicting lifestyles and emergence of pathogens.</title>
        <authorList>
            <person name="Haridas S."/>
            <person name="Albert R."/>
            <person name="Binder M."/>
            <person name="Bloem J."/>
            <person name="Labutti K."/>
            <person name="Salamov A."/>
            <person name="Andreopoulos B."/>
            <person name="Baker S."/>
            <person name="Barry K."/>
            <person name="Bills G."/>
            <person name="Bluhm B."/>
            <person name="Cannon C."/>
            <person name="Castanera R."/>
            <person name="Culley D."/>
            <person name="Daum C."/>
            <person name="Ezra D."/>
            <person name="Gonzalez J."/>
            <person name="Henrissat B."/>
            <person name="Kuo A."/>
            <person name="Liang C."/>
            <person name="Lipzen A."/>
            <person name="Lutzoni F."/>
            <person name="Magnuson J."/>
            <person name="Mondo S."/>
            <person name="Nolan M."/>
            <person name="Ohm R."/>
            <person name="Pangilinan J."/>
            <person name="Park H.-J."/>
            <person name="Ramirez L."/>
            <person name="Alfaro M."/>
            <person name="Sun H."/>
            <person name="Tritt A."/>
            <person name="Yoshinaga Y."/>
            <person name="Zwiers L.-H."/>
            <person name="Turgeon B."/>
            <person name="Goodwin S."/>
            <person name="Spatafora J."/>
            <person name="Crous P."/>
            <person name="Grigoriev I."/>
        </authorList>
    </citation>
    <scope>NUCLEOTIDE SEQUENCE</scope>
    <source>
        <strain evidence="1">CBS 116435</strain>
    </source>
</reference>
<evidence type="ECO:0000313" key="2">
    <source>
        <dbReference type="Proteomes" id="UP000799441"/>
    </source>
</evidence>
<dbReference type="Proteomes" id="UP000799441">
    <property type="component" value="Unassembled WGS sequence"/>
</dbReference>
<sequence length="81" mass="8680">MADRRGMLWGCLVPCPPRDQQAVVLLATTGECGAVQCSRVNRGCLEREGAVRVDVCVGVDVGEGVRAWAGLVSSRRSRYSS</sequence>
<protein>
    <submittedName>
        <fullName evidence="1">Uncharacterized protein</fullName>
    </submittedName>
</protein>
<proteinExistence type="predicted"/>
<dbReference type="EMBL" id="MU003843">
    <property type="protein sequence ID" value="KAF2717484.1"/>
    <property type="molecule type" value="Genomic_DNA"/>
</dbReference>
<accession>A0A9P4Q3K8</accession>
<keyword evidence="2" id="KW-1185">Reference proteome</keyword>
<dbReference type="AlphaFoldDB" id="A0A9P4Q3K8"/>